<feature type="compositionally biased region" description="Low complexity" evidence="1">
    <location>
        <begin position="485"/>
        <end position="498"/>
    </location>
</feature>
<organism evidence="3">
    <name type="scientific">Noctiluca scintillans</name>
    <name type="common">Sea sparkle</name>
    <name type="synonym">Red tide dinoflagellate</name>
    <dbReference type="NCBI Taxonomy" id="2966"/>
    <lineage>
        <taxon>Eukaryota</taxon>
        <taxon>Sar</taxon>
        <taxon>Alveolata</taxon>
        <taxon>Dinophyceae</taxon>
        <taxon>Noctilucales</taxon>
        <taxon>Noctilucaceae</taxon>
        <taxon>Noctiluca</taxon>
    </lineage>
</organism>
<feature type="transmembrane region" description="Helical" evidence="2">
    <location>
        <begin position="182"/>
        <end position="208"/>
    </location>
</feature>
<protein>
    <submittedName>
        <fullName evidence="3">Uncharacterized protein</fullName>
    </submittedName>
</protein>
<reference evidence="3" key="1">
    <citation type="submission" date="2021-01" db="EMBL/GenBank/DDBJ databases">
        <authorList>
            <person name="Corre E."/>
            <person name="Pelletier E."/>
            <person name="Niang G."/>
            <person name="Scheremetjew M."/>
            <person name="Finn R."/>
            <person name="Kale V."/>
            <person name="Holt S."/>
            <person name="Cochrane G."/>
            <person name="Meng A."/>
            <person name="Brown T."/>
            <person name="Cohen L."/>
        </authorList>
    </citation>
    <scope>NUCLEOTIDE SEQUENCE</scope>
</reference>
<accession>A0A7S1FAB1</accession>
<name>A0A7S1FAB1_NOCSC</name>
<feature type="transmembrane region" description="Helical" evidence="2">
    <location>
        <begin position="155"/>
        <end position="176"/>
    </location>
</feature>
<evidence type="ECO:0000313" key="3">
    <source>
        <dbReference type="EMBL" id="CAD8852739.1"/>
    </source>
</evidence>
<keyword evidence="2" id="KW-1133">Transmembrane helix</keyword>
<feature type="transmembrane region" description="Helical" evidence="2">
    <location>
        <begin position="437"/>
        <end position="459"/>
    </location>
</feature>
<gene>
    <name evidence="3" type="ORF">NSCI0253_LOCUS27089</name>
</gene>
<dbReference type="EMBL" id="HBFQ01038210">
    <property type="protein sequence ID" value="CAD8852739.1"/>
    <property type="molecule type" value="Transcribed_RNA"/>
</dbReference>
<feature type="region of interest" description="Disordered" evidence="1">
    <location>
        <begin position="470"/>
        <end position="498"/>
    </location>
</feature>
<proteinExistence type="predicted"/>
<keyword evidence="2" id="KW-0472">Membrane</keyword>
<feature type="transmembrane region" description="Helical" evidence="2">
    <location>
        <begin position="381"/>
        <end position="398"/>
    </location>
</feature>
<sequence>MADPRLTCLYNHQMKLAGKVKFWRGHLHLKDCGNCNRQIGRQASRWRCSEGCKYNICEDCYKQHWLNVIRLAEGTSEPSRRRQLLSFIPRDLCTLPDYLRVSQMQTPEKGFLQSHVNDSAFSTSPSPEFSFGKEPDVESDLEEQVNGNHAMAKQCIEAVVCFSLWTASTIVTGFIFHLLRDAFPYVCVSMGFSFLGVYILLILVTFVFRRMIAGGHIVTWKVSGKLGIAACVEFGLSVWILRDVSVLDRCLLRGALFPCLLFGANVLMKREFAQPRVIVALCLVTISGIFGLSWPLTPWRDVTEMFPFALVMILVSVWRMLETQSALFPTNEDLLEPSPLLLAVRMAPSVMLTAFGTETSLELVSTSGLSALVEVDNPGQVFYLFLAAAVGFAILLFSQLRLLQLTSATMLGFLTPLQGLFLALTTNIKLMVDGEDVVPMVVLNVIGVFFFIVGFVLYIRTRWDQFRSRTHDDDNEESPFQPVKFTTSNNPTFSSSPSDGTTFLFKRPGADLSAPLMSSVGRM</sequence>
<dbReference type="AlphaFoldDB" id="A0A7S1FAB1"/>
<evidence type="ECO:0000256" key="2">
    <source>
        <dbReference type="SAM" id="Phobius"/>
    </source>
</evidence>
<feature type="transmembrane region" description="Helical" evidence="2">
    <location>
        <begin position="277"/>
        <end position="296"/>
    </location>
</feature>
<keyword evidence="2" id="KW-0812">Transmembrane</keyword>
<evidence type="ECO:0000256" key="1">
    <source>
        <dbReference type="SAM" id="MobiDB-lite"/>
    </source>
</evidence>
<feature type="transmembrane region" description="Helical" evidence="2">
    <location>
        <begin position="405"/>
        <end position="425"/>
    </location>
</feature>